<dbReference type="PANTHER" id="PTHR24637">
    <property type="entry name" value="COLLAGEN"/>
    <property type="match status" value="1"/>
</dbReference>
<proteinExistence type="predicted"/>
<feature type="transmembrane region" description="Helical" evidence="3">
    <location>
        <begin position="12"/>
        <end position="31"/>
    </location>
</feature>
<evidence type="ECO:0000313" key="5">
    <source>
        <dbReference type="EMBL" id="KFD61901.1"/>
    </source>
</evidence>
<feature type="region of interest" description="Disordered" evidence="2">
    <location>
        <begin position="213"/>
        <end position="237"/>
    </location>
</feature>
<keyword evidence="3" id="KW-1133">Transmembrane helix</keyword>
<evidence type="ECO:0000256" key="3">
    <source>
        <dbReference type="SAM" id="Phobius"/>
    </source>
</evidence>
<keyword evidence="1" id="KW-0677">Repeat</keyword>
<accession>A0A085LT68</accession>
<dbReference type="Pfam" id="PF01391">
    <property type="entry name" value="Collagen"/>
    <property type="match status" value="2"/>
</dbReference>
<protein>
    <recommendedName>
        <fullName evidence="7">Collagen triple helix repeat protein</fullName>
    </recommendedName>
</protein>
<dbReference type="EMBL" id="KL367607">
    <property type="protein sequence ID" value="KFD61901.1"/>
    <property type="molecule type" value="Genomic_DNA"/>
</dbReference>
<dbReference type="Proteomes" id="UP000030764">
    <property type="component" value="Unassembled WGS sequence"/>
</dbReference>
<keyword evidence="3" id="KW-0472">Membrane</keyword>
<feature type="compositionally biased region" description="Gly residues" evidence="2">
    <location>
        <begin position="213"/>
        <end position="222"/>
    </location>
</feature>
<sequence>MQKRYVRFLPTVSVLIPLTCVLLSTFILLMICFDLSRISSEFEEEMKSINEVYKVSDQLLSINEDRTRRSLDPEEVAFFAANISRSANLLNSVRHLESFLSSLEERIAIPKVKKKKRICICYSSEYRKCPQGSQGPPGAVGKPGLDGVVGVNGMPGQPGKDAPAYVLPEECYQCLSPGGLPGPPGAHGILLYSIDPSESSHFAGVAGLRGKPGKPGCGGSHGENGLPGPPGPMGVPGQRGKRGPIGHAGQNGTVVMGIRGIKGPTGEMGNQGLKGAPGRLGSLGLSGDRGDVGEPGDVGELGPTGPVGEPGLPGNNGLDGYVCPCPSRTLPTTDSRWNRLKSVFQRGKP</sequence>
<organism evidence="4 6">
    <name type="scientific">Trichuris suis</name>
    <name type="common">pig whipworm</name>
    <dbReference type="NCBI Taxonomy" id="68888"/>
    <lineage>
        <taxon>Eukaryota</taxon>
        <taxon>Metazoa</taxon>
        <taxon>Ecdysozoa</taxon>
        <taxon>Nematoda</taxon>
        <taxon>Enoplea</taxon>
        <taxon>Dorylaimia</taxon>
        <taxon>Trichinellida</taxon>
        <taxon>Trichuridae</taxon>
        <taxon>Trichuris</taxon>
    </lineage>
</organism>
<dbReference type="Proteomes" id="UP000030758">
    <property type="component" value="Unassembled WGS sequence"/>
</dbReference>
<keyword evidence="3" id="KW-0812">Transmembrane</keyword>
<feature type="region of interest" description="Disordered" evidence="2">
    <location>
        <begin position="277"/>
        <end position="307"/>
    </location>
</feature>
<gene>
    <name evidence="4" type="ORF">M513_10950</name>
    <name evidence="5" type="ORF">M514_10950</name>
</gene>
<dbReference type="AlphaFoldDB" id="A0A085LT68"/>
<reference evidence="4 6" key="1">
    <citation type="journal article" date="2014" name="Nat. Genet.">
        <title>Genome and transcriptome of the porcine whipworm Trichuris suis.</title>
        <authorList>
            <person name="Jex A.R."/>
            <person name="Nejsum P."/>
            <person name="Schwarz E.M."/>
            <person name="Hu L."/>
            <person name="Young N.D."/>
            <person name="Hall R.S."/>
            <person name="Korhonen P.K."/>
            <person name="Liao S."/>
            <person name="Thamsborg S."/>
            <person name="Xia J."/>
            <person name="Xu P."/>
            <person name="Wang S."/>
            <person name="Scheerlinck J.P."/>
            <person name="Hofmann A."/>
            <person name="Sternberg P.W."/>
            <person name="Wang J."/>
            <person name="Gasser R.B."/>
        </authorList>
    </citation>
    <scope>NUCLEOTIDE SEQUENCE [LARGE SCALE GENOMIC DNA]</scope>
    <source>
        <strain evidence="5">DCEP-RM93F</strain>
        <strain evidence="4">DCEP-RM93M</strain>
    </source>
</reference>
<dbReference type="EMBL" id="KL363301">
    <property type="protein sequence ID" value="KFD48164.1"/>
    <property type="molecule type" value="Genomic_DNA"/>
</dbReference>
<evidence type="ECO:0008006" key="7">
    <source>
        <dbReference type="Google" id="ProtNLM"/>
    </source>
</evidence>
<evidence type="ECO:0000256" key="1">
    <source>
        <dbReference type="ARBA" id="ARBA00022737"/>
    </source>
</evidence>
<evidence type="ECO:0000313" key="4">
    <source>
        <dbReference type="EMBL" id="KFD48164.1"/>
    </source>
</evidence>
<dbReference type="InterPro" id="IPR008160">
    <property type="entry name" value="Collagen"/>
</dbReference>
<dbReference type="PANTHER" id="PTHR24637:SF373">
    <property type="entry name" value="NEMATODE CUTICLE COLLAGEN N-TERMINAL DOMAIN-CONTAINING PROTEIN"/>
    <property type="match status" value="1"/>
</dbReference>
<name>A0A085LT68_9BILA</name>
<evidence type="ECO:0000256" key="2">
    <source>
        <dbReference type="SAM" id="MobiDB-lite"/>
    </source>
</evidence>
<evidence type="ECO:0000313" key="6">
    <source>
        <dbReference type="Proteomes" id="UP000030764"/>
    </source>
</evidence>
<keyword evidence="6" id="KW-1185">Reference proteome</keyword>